<dbReference type="PROSITE" id="PS00216">
    <property type="entry name" value="SUGAR_TRANSPORT_1"/>
    <property type="match status" value="1"/>
</dbReference>
<comment type="similarity">
    <text evidence="2 8">Belongs to the major facilitator superfamily. Sugar transporter (TC 2.A.1.1) family.</text>
</comment>
<dbReference type="Proteomes" id="UP000092993">
    <property type="component" value="Unassembled WGS sequence"/>
</dbReference>
<protein>
    <submittedName>
        <fullName evidence="12">Putative glucose transporter rco-3</fullName>
    </submittedName>
</protein>
<evidence type="ECO:0000256" key="6">
    <source>
        <dbReference type="ARBA" id="ARBA00023136"/>
    </source>
</evidence>
<keyword evidence="6 10" id="KW-0472">Membrane</keyword>
<evidence type="ECO:0000256" key="10">
    <source>
        <dbReference type="SAM" id="Phobius"/>
    </source>
</evidence>
<dbReference type="Pfam" id="PF00083">
    <property type="entry name" value="Sugar_tr"/>
    <property type="match status" value="1"/>
</dbReference>
<accession>A0A1C7MHM3</accession>
<feature type="transmembrane region" description="Helical" evidence="10">
    <location>
        <begin position="407"/>
        <end position="428"/>
    </location>
</feature>
<dbReference type="PANTHER" id="PTHR48022">
    <property type="entry name" value="PLASTIDIC GLUCOSE TRANSPORTER 4"/>
    <property type="match status" value="1"/>
</dbReference>
<feature type="transmembrane region" description="Helical" evidence="10">
    <location>
        <begin position="160"/>
        <end position="183"/>
    </location>
</feature>
<evidence type="ECO:0000256" key="7">
    <source>
        <dbReference type="ARBA" id="ARBA00049119"/>
    </source>
</evidence>
<dbReference type="InterPro" id="IPR036259">
    <property type="entry name" value="MFS_trans_sf"/>
</dbReference>
<feature type="domain" description="Major facilitator superfamily (MFS) profile" evidence="11">
    <location>
        <begin position="109"/>
        <end position="563"/>
    </location>
</feature>
<evidence type="ECO:0000313" key="13">
    <source>
        <dbReference type="Proteomes" id="UP000092993"/>
    </source>
</evidence>
<feature type="transmembrane region" description="Helical" evidence="10">
    <location>
        <begin position="286"/>
        <end position="303"/>
    </location>
</feature>
<dbReference type="AlphaFoldDB" id="A0A1C7MHM3"/>
<dbReference type="PROSITE" id="PS00217">
    <property type="entry name" value="SUGAR_TRANSPORT_2"/>
    <property type="match status" value="1"/>
</dbReference>
<feature type="transmembrane region" description="Helical" evidence="10">
    <location>
        <begin position="474"/>
        <end position="498"/>
    </location>
</feature>
<evidence type="ECO:0000313" key="12">
    <source>
        <dbReference type="EMBL" id="OBZ76383.1"/>
    </source>
</evidence>
<dbReference type="InterPro" id="IPR020846">
    <property type="entry name" value="MFS_dom"/>
</dbReference>
<dbReference type="GO" id="GO:0005351">
    <property type="term" value="F:carbohydrate:proton symporter activity"/>
    <property type="evidence" value="ECO:0007669"/>
    <property type="project" value="TreeGrafter"/>
</dbReference>
<dbReference type="FunFam" id="1.20.1250.20:FF:000134">
    <property type="entry name" value="MFS sugar transporter protein"/>
    <property type="match status" value="1"/>
</dbReference>
<dbReference type="SUPFAM" id="SSF103473">
    <property type="entry name" value="MFS general substrate transporter"/>
    <property type="match status" value="1"/>
</dbReference>
<evidence type="ECO:0000256" key="4">
    <source>
        <dbReference type="ARBA" id="ARBA00022692"/>
    </source>
</evidence>
<keyword evidence="13" id="KW-1185">Reference proteome</keyword>
<feature type="transmembrane region" description="Helical" evidence="10">
    <location>
        <begin position="371"/>
        <end position="392"/>
    </location>
</feature>
<dbReference type="STRING" id="5627.A0A1C7MHM3"/>
<dbReference type="InterPro" id="IPR050360">
    <property type="entry name" value="MFS_Sugar_Transporters"/>
</dbReference>
<comment type="caution">
    <text evidence="12">The sequence shown here is derived from an EMBL/GenBank/DDBJ whole genome shotgun (WGS) entry which is preliminary data.</text>
</comment>
<dbReference type="OMA" id="RYPFRGK"/>
<evidence type="ECO:0000256" key="9">
    <source>
        <dbReference type="SAM" id="MobiDB-lite"/>
    </source>
</evidence>
<dbReference type="OrthoDB" id="648285at2759"/>
<comment type="catalytic activity">
    <reaction evidence="7">
        <text>myo-inositol(out) + H(+)(out) = myo-inositol(in) + H(+)(in)</text>
        <dbReference type="Rhea" id="RHEA:60364"/>
        <dbReference type="ChEBI" id="CHEBI:15378"/>
        <dbReference type="ChEBI" id="CHEBI:17268"/>
    </reaction>
</comment>
<comment type="subcellular location">
    <subcellularLocation>
        <location evidence="1">Membrane</location>
        <topology evidence="1">Multi-pass membrane protein</topology>
    </subcellularLocation>
</comment>
<feature type="transmembrane region" description="Helical" evidence="10">
    <location>
        <begin position="510"/>
        <end position="533"/>
    </location>
</feature>
<evidence type="ECO:0000256" key="1">
    <source>
        <dbReference type="ARBA" id="ARBA00004141"/>
    </source>
</evidence>
<dbReference type="PROSITE" id="PS50850">
    <property type="entry name" value="MFS"/>
    <property type="match status" value="1"/>
</dbReference>
<sequence>MARGFRSCAVSVSIFLRCLVYLPFVFELAATRFARSAMTFIWLVVTRIFDEVNCFTFTEWSLEPFVPPINPSHLIVAYNDEPGRPIPQAEVVYTPLPKMDVGRRLLIASSALASLGDAMFGYGQGVIAALQVQPPFIKRFFGKTVTMDQIQAGDTGVDPYVQAITVACLNITALIAAFGAAYICDILGRRMSVRIGALIYLVAAFIQIFAPTLAVLIVGRSIQGLGVGILSMTVPILQCEIAPGHARGLFISIEYICLNTGYALSTWVGYGFFFTLPSEISWEGPYIIQAVLALILFLWTFVLPETPRFLIKNGFTNEGLRVLADLHSNGDIEDPGVQATFAEIVATVKYETSMGEASWGQLFKQYTRRTVMGITCQVFAQFNGINAILYFLPENLSRGGFTTQRALLYSGVSALVYCAGTIPTMFWIDKWGRRVFLITGSFAMAAFLGVLGGLQFYVDSLQPGSALVMRGADGIFVAVCLYLFFYGATWGPGPWLLGAEIFPLRARAKGMALSTTSNWLCNFIIAFITPPLFSAIKGGYYFLLLGFCVVSGVFVWAVYPETAHKTLEELGSVFGDQTSVDVDEKTIASQLEVPKEADTRSEISGTSGSSSVVKEASIV</sequence>
<name>A0A1C7MHM3_GRIFR</name>
<feature type="transmembrane region" description="Helical" evidence="10">
    <location>
        <begin position="12"/>
        <end position="30"/>
    </location>
</feature>
<reference evidence="12 13" key="1">
    <citation type="submission" date="2016-03" db="EMBL/GenBank/DDBJ databases">
        <title>Whole genome sequencing of Grifola frondosa 9006-11.</title>
        <authorList>
            <person name="Min B."/>
            <person name="Park H."/>
            <person name="Kim J.-G."/>
            <person name="Cho H."/>
            <person name="Oh Y.-L."/>
            <person name="Kong W.-S."/>
            <person name="Choi I.-G."/>
        </authorList>
    </citation>
    <scope>NUCLEOTIDE SEQUENCE [LARGE SCALE GENOMIC DNA]</scope>
    <source>
        <strain evidence="12 13">9006-11</strain>
    </source>
</reference>
<dbReference type="GO" id="GO:0016020">
    <property type="term" value="C:membrane"/>
    <property type="evidence" value="ECO:0007669"/>
    <property type="project" value="UniProtKB-SubCell"/>
</dbReference>
<dbReference type="EMBL" id="LUGG01000003">
    <property type="protein sequence ID" value="OBZ76383.1"/>
    <property type="molecule type" value="Genomic_DNA"/>
</dbReference>
<keyword evidence="3 8" id="KW-0813">Transport</keyword>
<gene>
    <name evidence="12" type="primary">rco-3_0</name>
    <name evidence="12" type="ORF">A0H81_03640</name>
</gene>
<keyword evidence="4 10" id="KW-0812">Transmembrane</keyword>
<dbReference type="PANTHER" id="PTHR48022:SF74">
    <property type="entry name" value="SUGAR TRANSPORTER, PUTATIVE (AFU_ORTHOLOGUE AFUA_8G02010)-RELATED"/>
    <property type="match status" value="1"/>
</dbReference>
<evidence type="ECO:0000256" key="3">
    <source>
        <dbReference type="ARBA" id="ARBA00022448"/>
    </source>
</evidence>
<dbReference type="InterPro" id="IPR003663">
    <property type="entry name" value="Sugar/inositol_transpt"/>
</dbReference>
<dbReference type="InterPro" id="IPR005828">
    <property type="entry name" value="MFS_sugar_transport-like"/>
</dbReference>
<feature type="transmembrane region" description="Helical" evidence="10">
    <location>
        <begin position="195"/>
        <end position="218"/>
    </location>
</feature>
<feature type="region of interest" description="Disordered" evidence="9">
    <location>
        <begin position="596"/>
        <end position="619"/>
    </location>
</feature>
<feature type="transmembrane region" description="Helical" evidence="10">
    <location>
        <begin position="224"/>
        <end position="243"/>
    </location>
</feature>
<keyword evidence="5 10" id="KW-1133">Transmembrane helix</keyword>
<keyword evidence="12" id="KW-0762">Sugar transport</keyword>
<dbReference type="InterPro" id="IPR005829">
    <property type="entry name" value="Sugar_transporter_CS"/>
</dbReference>
<dbReference type="NCBIfam" id="TIGR00879">
    <property type="entry name" value="SP"/>
    <property type="match status" value="1"/>
</dbReference>
<evidence type="ECO:0000259" key="11">
    <source>
        <dbReference type="PROSITE" id="PS50850"/>
    </source>
</evidence>
<evidence type="ECO:0000256" key="5">
    <source>
        <dbReference type="ARBA" id="ARBA00022989"/>
    </source>
</evidence>
<feature type="transmembrane region" description="Helical" evidence="10">
    <location>
        <begin position="435"/>
        <end position="454"/>
    </location>
</feature>
<feature type="transmembrane region" description="Helical" evidence="10">
    <location>
        <begin position="539"/>
        <end position="559"/>
    </location>
</feature>
<dbReference type="PRINTS" id="PR00171">
    <property type="entry name" value="SUGRTRNSPORT"/>
</dbReference>
<proteinExistence type="inferred from homology"/>
<feature type="transmembrane region" description="Helical" evidence="10">
    <location>
        <begin position="255"/>
        <end position="274"/>
    </location>
</feature>
<dbReference type="Gene3D" id="1.20.1250.20">
    <property type="entry name" value="MFS general substrate transporter like domains"/>
    <property type="match status" value="1"/>
</dbReference>
<evidence type="ECO:0000256" key="8">
    <source>
        <dbReference type="RuleBase" id="RU003346"/>
    </source>
</evidence>
<organism evidence="12 13">
    <name type="scientific">Grifola frondosa</name>
    <name type="common">Maitake</name>
    <name type="synonym">Polyporus frondosus</name>
    <dbReference type="NCBI Taxonomy" id="5627"/>
    <lineage>
        <taxon>Eukaryota</taxon>
        <taxon>Fungi</taxon>
        <taxon>Dikarya</taxon>
        <taxon>Basidiomycota</taxon>
        <taxon>Agaricomycotina</taxon>
        <taxon>Agaricomycetes</taxon>
        <taxon>Polyporales</taxon>
        <taxon>Grifolaceae</taxon>
        <taxon>Grifola</taxon>
    </lineage>
</organism>
<feature type="compositionally biased region" description="Low complexity" evidence="9">
    <location>
        <begin position="602"/>
        <end position="611"/>
    </location>
</feature>
<evidence type="ECO:0000256" key="2">
    <source>
        <dbReference type="ARBA" id="ARBA00010992"/>
    </source>
</evidence>